<comment type="caution">
    <text evidence="4">The sequence shown here is derived from an EMBL/GenBank/DDBJ whole genome shotgun (WGS) entry which is preliminary data.</text>
</comment>
<gene>
    <name evidence="4" type="ORF">IMSHALPRED_007687</name>
</gene>
<keyword evidence="2" id="KW-0597">Phosphoprotein</keyword>
<dbReference type="Gene3D" id="3.40.50.720">
    <property type="entry name" value="NAD(P)-binding Rossmann-like Domain"/>
    <property type="match status" value="1"/>
</dbReference>
<reference evidence="4" key="1">
    <citation type="submission" date="2021-03" db="EMBL/GenBank/DDBJ databases">
        <authorList>
            <person name="Tagirdzhanova G."/>
        </authorList>
    </citation>
    <scope>NUCLEOTIDE SEQUENCE</scope>
</reference>
<feature type="compositionally biased region" description="Polar residues" evidence="3">
    <location>
        <begin position="457"/>
        <end position="478"/>
    </location>
</feature>
<name>A0A8H3IUK6_9LECA</name>
<evidence type="ECO:0000256" key="3">
    <source>
        <dbReference type="SAM" id="MobiDB-lite"/>
    </source>
</evidence>
<evidence type="ECO:0000256" key="2">
    <source>
        <dbReference type="ARBA" id="ARBA00022553"/>
    </source>
</evidence>
<dbReference type="InterPro" id="IPR051414">
    <property type="entry name" value="Adenylate-forming_Reductase"/>
</dbReference>
<dbReference type="SUPFAM" id="SSF51735">
    <property type="entry name" value="NAD(P)-binding Rossmann-fold domains"/>
    <property type="match status" value="1"/>
</dbReference>
<dbReference type="PANTHER" id="PTHR43439">
    <property type="entry name" value="PHENYLACETATE-COENZYME A LIGASE"/>
    <property type="match status" value="1"/>
</dbReference>
<sequence>MGDTMCREKGDDAWDYIRIYRNVRKFIQFEPMGIGLLEAGSSQSHLGFAPSIADPASGSWRSKDVFAPHPSLPDVWRYVTRIDNRIALEIGEKFLPLPIEGRISQDDLGCEAVVVGVDRAIPGALDFPASDHLSAEDFLMPQYLFAQVNEKVAHYIGEMYHSLKSDQEGDLQLDLAGIDLFLKDTYEGVVGIALESLDIDLFNAGVDSLKAIQMRLKPEVALILHLAWSVIFSIHLQSFELHLAGLRTLLVLSLGVYRSEPARLFFASSISTAEKTPPPALIADAPIDDVSDALGWAHEYMALNAARGGARSYVLRIGQIVGDLQSGSWNDNECFPSMIRSALSMKPLPALNQICSWIPVDTLATAILEISRTVLSASKPCAIDSTKPLVVYNLCNPHFFSWDQLLEKVRHTGLEFETVPYGDSMQLLRNSASNGDEEQNPAVKLLDHFGPDDSKVNGANHNASRTNGTTHSDATSLDSACDPGPESLDVTFDTAAMLRDSSVLRQPPNIIEIIEDGYVQKFMSNWLERWVQ</sequence>
<dbReference type="EMBL" id="CAJPDT010000050">
    <property type="protein sequence ID" value="CAF9928565.1"/>
    <property type="molecule type" value="Genomic_DNA"/>
</dbReference>
<dbReference type="Proteomes" id="UP000664534">
    <property type="component" value="Unassembled WGS sequence"/>
</dbReference>
<keyword evidence="1" id="KW-0596">Phosphopantetheine</keyword>
<dbReference type="OrthoDB" id="429813at2759"/>
<dbReference type="AlphaFoldDB" id="A0A8H3IUK6"/>
<accession>A0A8H3IUK6</accession>
<proteinExistence type="predicted"/>
<evidence type="ECO:0000313" key="4">
    <source>
        <dbReference type="EMBL" id="CAF9928565.1"/>
    </source>
</evidence>
<keyword evidence="5" id="KW-1185">Reference proteome</keyword>
<protein>
    <submittedName>
        <fullName evidence="4">Uncharacterized protein</fullName>
    </submittedName>
</protein>
<dbReference type="PANTHER" id="PTHR43439:SF2">
    <property type="entry name" value="ENZYME, PUTATIVE (JCVI)-RELATED"/>
    <property type="match status" value="1"/>
</dbReference>
<dbReference type="InterPro" id="IPR036291">
    <property type="entry name" value="NAD(P)-bd_dom_sf"/>
</dbReference>
<organism evidence="4 5">
    <name type="scientific">Imshaugia aleurites</name>
    <dbReference type="NCBI Taxonomy" id="172621"/>
    <lineage>
        <taxon>Eukaryota</taxon>
        <taxon>Fungi</taxon>
        <taxon>Dikarya</taxon>
        <taxon>Ascomycota</taxon>
        <taxon>Pezizomycotina</taxon>
        <taxon>Lecanoromycetes</taxon>
        <taxon>OSLEUM clade</taxon>
        <taxon>Lecanoromycetidae</taxon>
        <taxon>Lecanorales</taxon>
        <taxon>Lecanorineae</taxon>
        <taxon>Parmeliaceae</taxon>
        <taxon>Imshaugia</taxon>
    </lineage>
</organism>
<evidence type="ECO:0000256" key="1">
    <source>
        <dbReference type="ARBA" id="ARBA00022450"/>
    </source>
</evidence>
<dbReference type="Pfam" id="PF23562">
    <property type="entry name" value="AMP-binding_C_3"/>
    <property type="match status" value="1"/>
</dbReference>
<feature type="region of interest" description="Disordered" evidence="3">
    <location>
        <begin position="454"/>
        <end position="478"/>
    </location>
</feature>
<evidence type="ECO:0000313" key="5">
    <source>
        <dbReference type="Proteomes" id="UP000664534"/>
    </source>
</evidence>